<evidence type="ECO:0000256" key="1">
    <source>
        <dbReference type="SAM" id="Phobius"/>
    </source>
</evidence>
<keyword evidence="1" id="KW-1133">Transmembrane helix</keyword>
<sequence>MSSSVRYLSDNNLTRDLKGDAAVVNRDGSIQDINFKENNRNDKEPEENSAKFKLDKESLTFILIAGFLFLTVIISAILLILKYRK</sequence>
<proteinExistence type="predicted"/>
<dbReference type="EMBL" id="CP124685">
    <property type="protein sequence ID" value="WGX75587.1"/>
    <property type="molecule type" value="Genomic_DNA"/>
</dbReference>
<feature type="transmembrane region" description="Helical" evidence="1">
    <location>
        <begin position="59"/>
        <end position="81"/>
    </location>
</feature>
<reference evidence="2 3" key="1">
    <citation type="submission" date="2023-04" db="EMBL/GenBank/DDBJ databases">
        <title>Bacteria Genome Submission.</title>
        <authorList>
            <person name="Isaac P."/>
        </authorList>
    </citation>
    <scope>NUCLEOTIDE SEQUENCE [LARGE SCALE GENOMIC DNA]</scope>
    <source>
        <strain evidence="2 3">SampleS7P1</strain>
    </source>
</reference>
<keyword evidence="3" id="KW-1185">Reference proteome</keyword>
<keyword evidence="1" id="KW-0472">Membrane</keyword>
<accession>A0ABY8R410</accession>
<evidence type="ECO:0000313" key="3">
    <source>
        <dbReference type="Proteomes" id="UP001239169"/>
    </source>
</evidence>
<evidence type="ECO:0000313" key="2">
    <source>
        <dbReference type="EMBL" id="WGX75587.1"/>
    </source>
</evidence>
<dbReference type="Proteomes" id="UP001239169">
    <property type="component" value="Chromosome"/>
</dbReference>
<protein>
    <submittedName>
        <fullName evidence="2">Uncharacterized protein</fullName>
    </submittedName>
</protein>
<name>A0ABY8R410_PARBF</name>
<organism evidence="2 3">
    <name type="scientific">Paraclostridium bifermentans</name>
    <name type="common">Clostridium bifermentans</name>
    <dbReference type="NCBI Taxonomy" id="1490"/>
    <lineage>
        <taxon>Bacteria</taxon>
        <taxon>Bacillati</taxon>
        <taxon>Bacillota</taxon>
        <taxon>Clostridia</taxon>
        <taxon>Peptostreptococcales</taxon>
        <taxon>Peptostreptococcaceae</taxon>
        <taxon>Paraclostridium</taxon>
    </lineage>
</organism>
<keyword evidence="1" id="KW-0812">Transmembrane</keyword>
<gene>
    <name evidence="2" type="ORF">QJS64_16770</name>
</gene>